<feature type="region of interest" description="Disordered" evidence="1">
    <location>
        <begin position="61"/>
        <end position="90"/>
    </location>
</feature>
<accession>A0A151PIZ1</accession>
<gene>
    <name evidence="2" type="ORF">Y1Q_0004165</name>
</gene>
<organism evidence="2 3">
    <name type="scientific">Alligator mississippiensis</name>
    <name type="common">American alligator</name>
    <dbReference type="NCBI Taxonomy" id="8496"/>
    <lineage>
        <taxon>Eukaryota</taxon>
        <taxon>Metazoa</taxon>
        <taxon>Chordata</taxon>
        <taxon>Craniata</taxon>
        <taxon>Vertebrata</taxon>
        <taxon>Euteleostomi</taxon>
        <taxon>Archelosauria</taxon>
        <taxon>Archosauria</taxon>
        <taxon>Crocodylia</taxon>
        <taxon>Alligatoridae</taxon>
        <taxon>Alligatorinae</taxon>
        <taxon>Alligator</taxon>
    </lineage>
</organism>
<sequence>MKSSVGKRLHATLDSTALQLAPRCCGGTSCPRGREGPWALRFEIASALELAIPLRKEHFIRSKQTKGAKEGGKKRNRDCKFRDNPEDSDS</sequence>
<keyword evidence="3" id="KW-1185">Reference proteome</keyword>
<dbReference type="EMBL" id="AKHW03000179">
    <property type="protein sequence ID" value="KYO48804.1"/>
    <property type="molecule type" value="Genomic_DNA"/>
</dbReference>
<dbReference type="AlphaFoldDB" id="A0A151PIZ1"/>
<reference evidence="2 3" key="1">
    <citation type="journal article" date="2012" name="Genome Biol.">
        <title>Sequencing three crocodilian genomes to illuminate the evolution of archosaurs and amniotes.</title>
        <authorList>
            <person name="St John J.A."/>
            <person name="Braun E.L."/>
            <person name="Isberg S.R."/>
            <person name="Miles L.G."/>
            <person name="Chong A.Y."/>
            <person name="Gongora J."/>
            <person name="Dalzell P."/>
            <person name="Moran C."/>
            <person name="Bed'hom B."/>
            <person name="Abzhanov A."/>
            <person name="Burgess S.C."/>
            <person name="Cooksey A.M."/>
            <person name="Castoe T.A."/>
            <person name="Crawford N.G."/>
            <person name="Densmore L.D."/>
            <person name="Drew J.C."/>
            <person name="Edwards S.V."/>
            <person name="Faircloth B.C."/>
            <person name="Fujita M.K."/>
            <person name="Greenwold M.J."/>
            <person name="Hoffmann F.G."/>
            <person name="Howard J.M."/>
            <person name="Iguchi T."/>
            <person name="Janes D.E."/>
            <person name="Khan S.Y."/>
            <person name="Kohno S."/>
            <person name="de Koning A.J."/>
            <person name="Lance S.L."/>
            <person name="McCarthy F.M."/>
            <person name="McCormack J.E."/>
            <person name="Merchant M.E."/>
            <person name="Peterson D.G."/>
            <person name="Pollock D.D."/>
            <person name="Pourmand N."/>
            <person name="Raney B.J."/>
            <person name="Roessler K.A."/>
            <person name="Sanford J.R."/>
            <person name="Sawyer R.H."/>
            <person name="Schmidt C.J."/>
            <person name="Triplett E.W."/>
            <person name="Tuberville T.D."/>
            <person name="Venegas-Anaya M."/>
            <person name="Howard J.T."/>
            <person name="Jarvis E.D."/>
            <person name="Guillette L.J.Jr."/>
            <person name="Glenn T.C."/>
            <person name="Green R.E."/>
            <person name="Ray D.A."/>
        </authorList>
    </citation>
    <scope>NUCLEOTIDE SEQUENCE [LARGE SCALE GENOMIC DNA]</scope>
    <source>
        <strain evidence="2">KSC_2009_1</strain>
    </source>
</reference>
<evidence type="ECO:0000313" key="2">
    <source>
        <dbReference type="EMBL" id="KYO48804.1"/>
    </source>
</evidence>
<feature type="compositionally biased region" description="Basic and acidic residues" evidence="1">
    <location>
        <begin position="67"/>
        <end position="90"/>
    </location>
</feature>
<name>A0A151PIZ1_ALLMI</name>
<dbReference type="Proteomes" id="UP000050525">
    <property type="component" value="Unassembled WGS sequence"/>
</dbReference>
<proteinExistence type="predicted"/>
<comment type="caution">
    <text evidence="2">The sequence shown here is derived from an EMBL/GenBank/DDBJ whole genome shotgun (WGS) entry which is preliminary data.</text>
</comment>
<evidence type="ECO:0000313" key="3">
    <source>
        <dbReference type="Proteomes" id="UP000050525"/>
    </source>
</evidence>
<protein>
    <submittedName>
        <fullName evidence="2">Uncharacterized protein</fullName>
    </submittedName>
</protein>
<evidence type="ECO:0000256" key="1">
    <source>
        <dbReference type="SAM" id="MobiDB-lite"/>
    </source>
</evidence>